<keyword evidence="3 5" id="KW-0125">Carotenoid biosynthesis</keyword>
<evidence type="ECO:0000256" key="5">
    <source>
        <dbReference type="RuleBase" id="RU362075"/>
    </source>
</evidence>
<evidence type="ECO:0000259" key="6">
    <source>
        <dbReference type="Pfam" id="PF01593"/>
    </source>
</evidence>
<dbReference type="SUPFAM" id="SSF51905">
    <property type="entry name" value="FAD/NAD(P)-binding domain"/>
    <property type="match status" value="1"/>
</dbReference>
<dbReference type="PANTHER" id="PTHR43734:SF1">
    <property type="entry name" value="PHYTOENE DESATURASE"/>
    <property type="match status" value="1"/>
</dbReference>
<keyword evidence="7" id="KW-0456">Lyase</keyword>
<proteinExistence type="inferred from homology"/>
<keyword evidence="8" id="KW-1185">Reference proteome</keyword>
<dbReference type="PRINTS" id="PR00419">
    <property type="entry name" value="ADXRDTASE"/>
</dbReference>
<evidence type="ECO:0000256" key="4">
    <source>
        <dbReference type="ARBA" id="ARBA00023002"/>
    </source>
</evidence>
<dbReference type="PROSITE" id="PS51257">
    <property type="entry name" value="PROKAR_LIPOPROTEIN"/>
    <property type="match status" value="1"/>
</dbReference>
<keyword evidence="4 5" id="KW-0560">Oxidoreductase</keyword>
<dbReference type="Pfam" id="PF01593">
    <property type="entry name" value="Amino_oxidase"/>
    <property type="match status" value="1"/>
</dbReference>
<gene>
    <name evidence="7" type="ORF">N7U66_19620</name>
</gene>
<dbReference type="EMBL" id="CP113088">
    <property type="protein sequence ID" value="WAC02007.1"/>
    <property type="molecule type" value="Genomic_DNA"/>
</dbReference>
<evidence type="ECO:0000256" key="3">
    <source>
        <dbReference type="ARBA" id="ARBA00022746"/>
    </source>
</evidence>
<dbReference type="PANTHER" id="PTHR43734">
    <property type="entry name" value="PHYTOENE DESATURASE"/>
    <property type="match status" value="1"/>
</dbReference>
<dbReference type="GO" id="GO:0016117">
    <property type="term" value="P:carotenoid biosynthetic process"/>
    <property type="evidence" value="ECO:0007669"/>
    <property type="project" value="UniProtKB-KW"/>
</dbReference>
<accession>A0A9E8MWS2</accession>
<dbReference type="GO" id="GO:0050151">
    <property type="term" value="F:oleate hydratase activity"/>
    <property type="evidence" value="ECO:0007669"/>
    <property type="project" value="UniProtKB-EC"/>
</dbReference>
<evidence type="ECO:0000313" key="8">
    <source>
        <dbReference type="Proteomes" id="UP001164705"/>
    </source>
</evidence>
<dbReference type="NCBIfam" id="TIGR02734">
    <property type="entry name" value="crtI_fam"/>
    <property type="match status" value="1"/>
</dbReference>
<reference evidence="7" key="1">
    <citation type="submission" date="2022-11" db="EMBL/GenBank/DDBJ databases">
        <title>Lacinutrix neustonica HL-RS19T sp. nov., isolated from the surface microlayer sample of brackish Lake Shihwa.</title>
        <authorList>
            <person name="Choi J.Y."/>
            <person name="Hwang C.Y."/>
        </authorList>
    </citation>
    <scope>NUCLEOTIDE SEQUENCE</scope>
    <source>
        <strain evidence="7">HL-RS19</strain>
    </source>
</reference>
<dbReference type="InterPro" id="IPR036188">
    <property type="entry name" value="FAD/NAD-bd_sf"/>
</dbReference>
<organism evidence="7 8">
    <name type="scientific">Lacinutrix neustonica</name>
    <dbReference type="NCBI Taxonomy" id="2980107"/>
    <lineage>
        <taxon>Bacteria</taxon>
        <taxon>Pseudomonadati</taxon>
        <taxon>Bacteroidota</taxon>
        <taxon>Flavobacteriia</taxon>
        <taxon>Flavobacteriales</taxon>
        <taxon>Flavobacteriaceae</taxon>
        <taxon>Lacinutrix</taxon>
    </lineage>
</organism>
<dbReference type="InterPro" id="IPR002937">
    <property type="entry name" value="Amino_oxidase"/>
</dbReference>
<evidence type="ECO:0000256" key="2">
    <source>
        <dbReference type="ARBA" id="ARBA00006046"/>
    </source>
</evidence>
<dbReference type="InterPro" id="IPR014105">
    <property type="entry name" value="Carotenoid/retinoid_OxRdtase"/>
</dbReference>
<comment type="pathway">
    <text evidence="1 5">Carotenoid biosynthesis.</text>
</comment>
<dbReference type="AlphaFoldDB" id="A0A9E8MWS2"/>
<evidence type="ECO:0000256" key="1">
    <source>
        <dbReference type="ARBA" id="ARBA00004829"/>
    </source>
</evidence>
<protein>
    <submittedName>
        <fullName evidence="7">Oleate hydratase</fullName>
        <ecNumber evidence="7">4.2.1.53</ecNumber>
    </submittedName>
</protein>
<sequence>MNKKIAIIGSGFSALAASCYLAKDGNQVTIYEKNDTIGGRARQLKKQGFTFDIGPTWYWMPDVFERFFADFNKTPSDFYTLEKLNPAYSVYFGKDDYITIEDTIDKIYAAFEAEEPGSSESLKTFIDNAKNNYDVAIKDLVYRPGVSPLELITPVTIKKINQFLSTIKRDVRKAFKNDRLAQILEFPVLFLGAKPSNTPSFYSFMNYADFGIGTFHPKQGMYEVILAIENLALSPGVEIKTNAAVKKINVDTKGTATNLLINGESVPCDIILSGADYHHSETLLDIKHRQYSEKYWSKKTFAPSSLLFYVGFDKKLKNVNHHTLFFDVDFEAHAKDIYDNPQWPENPLFYASFPSITDDSAAPSGKEAGIFLIPLAPGIEDTEEIRVQYFEKIIKRFENLTSQNVEESIIFKESFCVNDFIKDYNSYKGNAYGMANTLLQTAFLRPKLKSKKVENLYFTGQLTVPGPGVPPALISGKLVAGLIKKHHSN</sequence>
<feature type="domain" description="Amine oxidase" evidence="6">
    <location>
        <begin position="15"/>
        <end position="483"/>
    </location>
</feature>
<evidence type="ECO:0000313" key="7">
    <source>
        <dbReference type="EMBL" id="WAC02007.1"/>
    </source>
</evidence>
<dbReference type="RefSeq" id="WP_267676605.1">
    <property type="nucleotide sequence ID" value="NZ_CP113088.1"/>
</dbReference>
<dbReference type="Proteomes" id="UP001164705">
    <property type="component" value="Chromosome"/>
</dbReference>
<dbReference type="Gene3D" id="3.50.50.60">
    <property type="entry name" value="FAD/NAD(P)-binding domain"/>
    <property type="match status" value="2"/>
</dbReference>
<dbReference type="GO" id="GO:0016491">
    <property type="term" value="F:oxidoreductase activity"/>
    <property type="evidence" value="ECO:0007669"/>
    <property type="project" value="UniProtKB-KW"/>
</dbReference>
<comment type="similarity">
    <text evidence="2 5">Belongs to the carotenoid/retinoid oxidoreductase family.</text>
</comment>
<dbReference type="EC" id="4.2.1.53" evidence="7"/>
<dbReference type="KEGG" id="lnu:N7U66_19620"/>
<name>A0A9E8MWS2_9FLAO</name>